<keyword evidence="1" id="KW-0812">Transmembrane</keyword>
<dbReference type="Proteomes" id="UP000012128">
    <property type="component" value="Unassembled WGS sequence"/>
</dbReference>
<accession>M6GDJ0</accession>
<evidence type="ECO:0000256" key="1">
    <source>
        <dbReference type="SAM" id="Phobius"/>
    </source>
</evidence>
<evidence type="ECO:0008006" key="4">
    <source>
        <dbReference type="Google" id="ProtNLM"/>
    </source>
</evidence>
<keyword evidence="1" id="KW-0472">Membrane</keyword>
<protein>
    <recommendedName>
        <fullName evidence="4">Phospho-N-acetylmuramoyl-pentapeptide-transferase</fullName>
    </recommendedName>
</protein>
<evidence type="ECO:0000313" key="3">
    <source>
        <dbReference type="Proteomes" id="UP000012128"/>
    </source>
</evidence>
<comment type="caution">
    <text evidence="2">The sequence shown here is derived from an EMBL/GenBank/DDBJ whole genome shotgun (WGS) entry which is preliminary data.</text>
</comment>
<keyword evidence="1" id="KW-1133">Transmembrane helix</keyword>
<proteinExistence type="predicted"/>
<dbReference type="AlphaFoldDB" id="M6GDJ0"/>
<name>M6GDJ0_LEPIR</name>
<feature type="transmembrane region" description="Helical" evidence="1">
    <location>
        <begin position="18"/>
        <end position="40"/>
    </location>
</feature>
<sequence length="77" mass="9467">MFYYLYDLYFNHLDSLRIFSYVTFRALMAGLTSMLVTFWFGHKIIDFLYGLKFRESVRDDGPKSHEIKKEHLRWEDF</sequence>
<evidence type="ECO:0000313" key="2">
    <source>
        <dbReference type="EMBL" id="EMM82840.1"/>
    </source>
</evidence>
<gene>
    <name evidence="2" type="ORF">LEP1GSC037_4919</name>
</gene>
<organism evidence="2 3">
    <name type="scientific">Leptospira interrogans str. 2006001854</name>
    <dbReference type="NCBI Taxonomy" id="1001590"/>
    <lineage>
        <taxon>Bacteria</taxon>
        <taxon>Pseudomonadati</taxon>
        <taxon>Spirochaetota</taxon>
        <taxon>Spirochaetia</taxon>
        <taxon>Leptospirales</taxon>
        <taxon>Leptospiraceae</taxon>
        <taxon>Leptospira</taxon>
    </lineage>
</organism>
<dbReference type="EMBL" id="AFLW02000077">
    <property type="protein sequence ID" value="EMM82840.1"/>
    <property type="molecule type" value="Genomic_DNA"/>
</dbReference>
<reference evidence="2 3" key="1">
    <citation type="submission" date="2013-01" db="EMBL/GenBank/DDBJ databases">
        <authorList>
            <person name="Harkins D.M."/>
            <person name="Durkin A.S."/>
            <person name="Brinkac L.M."/>
            <person name="Haft D.H."/>
            <person name="Selengut J.D."/>
            <person name="Sanka R."/>
            <person name="DePew J."/>
            <person name="Purushe J."/>
            <person name="Hospenthal D.R."/>
            <person name="Murray C.K."/>
            <person name="Pimentel G."/>
            <person name="Wasfy M."/>
            <person name="Parker T."/>
            <person name="Miller R.S."/>
            <person name="Vinetz J.M."/>
            <person name="Sutton G.G."/>
            <person name="Nierman W.C."/>
            <person name="Fouts D.E."/>
        </authorList>
    </citation>
    <scope>NUCLEOTIDE SEQUENCE [LARGE SCALE GENOMIC DNA]</scope>
    <source>
        <strain evidence="2 3">2006001854</strain>
    </source>
</reference>